<keyword evidence="3" id="KW-0597">Phosphoprotein</keyword>
<gene>
    <name evidence="13" type="ORF">EDD71_12237</name>
</gene>
<dbReference type="InterPro" id="IPR000014">
    <property type="entry name" value="PAS"/>
</dbReference>
<proteinExistence type="predicted"/>
<name>A0A4R7K9X5_9CLOT</name>
<dbReference type="PROSITE" id="PS50113">
    <property type="entry name" value="PAC"/>
    <property type="match status" value="1"/>
</dbReference>
<evidence type="ECO:0000256" key="6">
    <source>
        <dbReference type="ARBA" id="ARBA00022777"/>
    </source>
</evidence>
<feature type="coiled-coil region" evidence="9">
    <location>
        <begin position="367"/>
        <end position="394"/>
    </location>
</feature>
<dbReference type="InterPro" id="IPR035965">
    <property type="entry name" value="PAS-like_dom_sf"/>
</dbReference>
<dbReference type="SUPFAM" id="SSF55874">
    <property type="entry name" value="ATPase domain of HSP90 chaperone/DNA topoisomerase II/histidine kinase"/>
    <property type="match status" value="1"/>
</dbReference>
<keyword evidence="4" id="KW-0808">Transferase</keyword>
<dbReference type="Proteomes" id="UP000295325">
    <property type="component" value="Unassembled WGS sequence"/>
</dbReference>
<dbReference type="PANTHER" id="PTHR43711:SF26">
    <property type="entry name" value="SENSOR HISTIDINE KINASE RCSC"/>
    <property type="match status" value="1"/>
</dbReference>
<dbReference type="Gene3D" id="3.30.450.20">
    <property type="entry name" value="PAS domain"/>
    <property type="match status" value="2"/>
</dbReference>
<evidence type="ECO:0000259" key="10">
    <source>
        <dbReference type="PROSITE" id="PS50109"/>
    </source>
</evidence>
<keyword evidence="7" id="KW-0067">ATP-binding</keyword>
<evidence type="ECO:0000256" key="4">
    <source>
        <dbReference type="ARBA" id="ARBA00022679"/>
    </source>
</evidence>
<evidence type="ECO:0000256" key="7">
    <source>
        <dbReference type="ARBA" id="ARBA00022840"/>
    </source>
</evidence>
<dbReference type="SUPFAM" id="SSF55785">
    <property type="entry name" value="PYP-like sensor domain (PAS domain)"/>
    <property type="match status" value="2"/>
</dbReference>
<dbReference type="InterPro" id="IPR036890">
    <property type="entry name" value="HATPase_C_sf"/>
</dbReference>
<dbReference type="SMART" id="SM00387">
    <property type="entry name" value="HATPase_c"/>
    <property type="match status" value="1"/>
</dbReference>
<dbReference type="InterPro" id="IPR003661">
    <property type="entry name" value="HisK_dim/P_dom"/>
</dbReference>
<dbReference type="PROSITE" id="PS50109">
    <property type="entry name" value="HIS_KIN"/>
    <property type="match status" value="1"/>
</dbReference>
<evidence type="ECO:0000256" key="5">
    <source>
        <dbReference type="ARBA" id="ARBA00022741"/>
    </source>
</evidence>
<keyword evidence="9" id="KW-0175">Coiled coil</keyword>
<evidence type="ECO:0000313" key="13">
    <source>
        <dbReference type="EMBL" id="TDT51067.1"/>
    </source>
</evidence>
<dbReference type="NCBIfam" id="TIGR00229">
    <property type="entry name" value="sensory_box"/>
    <property type="match status" value="2"/>
</dbReference>
<keyword evidence="8" id="KW-0902">Two-component regulatory system</keyword>
<dbReference type="Gene3D" id="1.10.287.130">
    <property type="match status" value="1"/>
</dbReference>
<dbReference type="Pfam" id="PF13426">
    <property type="entry name" value="PAS_9"/>
    <property type="match status" value="1"/>
</dbReference>
<keyword evidence="14" id="KW-1185">Reference proteome</keyword>
<dbReference type="AlphaFoldDB" id="A0A4R7K9X5"/>
<keyword evidence="5" id="KW-0547">Nucleotide-binding</keyword>
<feature type="domain" description="PAC" evidence="12">
    <location>
        <begin position="207"/>
        <end position="257"/>
    </location>
</feature>
<evidence type="ECO:0000259" key="11">
    <source>
        <dbReference type="PROSITE" id="PS50112"/>
    </source>
</evidence>
<evidence type="ECO:0000256" key="3">
    <source>
        <dbReference type="ARBA" id="ARBA00022553"/>
    </source>
</evidence>
<evidence type="ECO:0000256" key="8">
    <source>
        <dbReference type="ARBA" id="ARBA00023012"/>
    </source>
</evidence>
<dbReference type="OrthoDB" id="9813394at2"/>
<evidence type="ECO:0000256" key="2">
    <source>
        <dbReference type="ARBA" id="ARBA00012438"/>
    </source>
</evidence>
<dbReference type="RefSeq" id="WP_133628887.1">
    <property type="nucleotide sequence ID" value="NZ_SOAZ01000022.1"/>
</dbReference>
<dbReference type="GO" id="GO:0005524">
    <property type="term" value="F:ATP binding"/>
    <property type="evidence" value="ECO:0007669"/>
    <property type="project" value="UniProtKB-KW"/>
</dbReference>
<dbReference type="Gene3D" id="3.30.565.10">
    <property type="entry name" value="Histidine kinase-like ATPase, C-terminal domain"/>
    <property type="match status" value="1"/>
</dbReference>
<evidence type="ECO:0000313" key="14">
    <source>
        <dbReference type="Proteomes" id="UP000295325"/>
    </source>
</evidence>
<keyword evidence="6" id="KW-0418">Kinase</keyword>
<protein>
    <recommendedName>
        <fullName evidence="2">histidine kinase</fullName>
        <ecNumber evidence="2">2.7.13.3</ecNumber>
    </recommendedName>
</protein>
<dbReference type="SMART" id="SM00091">
    <property type="entry name" value="PAS"/>
    <property type="match status" value="2"/>
</dbReference>
<reference evidence="13 14" key="1">
    <citation type="submission" date="2019-03" db="EMBL/GenBank/DDBJ databases">
        <title>Genomic Encyclopedia of Type Strains, Phase IV (KMG-IV): sequencing the most valuable type-strain genomes for metagenomic binning, comparative biology and taxonomic classification.</title>
        <authorList>
            <person name="Goeker M."/>
        </authorList>
    </citation>
    <scope>NUCLEOTIDE SEQUENCE [LARGE SCALE GENOMIC DNA]</scope>
    <source>
        <strain evidence="13 14">DSM 24455</strain>
    </source>
</reference>
<comment type="catalytic activity">
    <reaction evidence="1">
        <text>ATP + protein L-histidine = ADP + protein N-phospho-L-histidine.</text>
        <dbReference type="EC" id="2.7.13.3"/>
    </reaction>
</comment>
<organism evidence="13 14">
    <name type="scientific">Fonticella tunisiensis</name>
    <dbReference type="NCBI Taxonomy" id="1096341"/>
    <lineage>
        <taxon>Bacteria</taxon>
        <taxon>Bacillati</taxon>
        <taxon>Bacillota</taxon>
        <taxon>Clostridia</taxon>
        <taxon>Eubacteriales</taxon>
        <taxon>Clostridiaceae</taxon>
        <taxon>Fonticella</taxon>
    </lineage>
</organism>
<dbReference type="InterPro" id="IPR050736">
    <property type="entry name" value="Sensor_HK_Regulatory"/>
</dbReference>
<dbReference type="Pfam" id="PF00512">
    <property type="entry name" value="HisKA"/>
    <property type="match status" value="1"/>
</dbReference>
<dbReference type="GO" id="GO:0000155">
    <property type="term" value="F:phosphorelay sensor kinase activity"/>
    <property type="evidence" value="ECO:0007669"/>
    <property type="project" value="InterPro"/>
</dbReference>
<evidence type="ECO:0000256" key="1">
    <source>
        <dbReference type="ARBA" id="ARBA00000085"/>
    </source>
</evidence>
<dbReference type="Pfam" id="PF02518">
    <property type="entry name" value="HATPase_c"/>
    <property type="match status" value="1"/>
</dbReference>
<dbReference type="EMBL" id="SOAZ01000022">
    <property type="protein sequence ID" value="TDT51067.1"/>
    <property type="molecule type" value="Genomic_DNA"/>
</dbReference>
<dbReference type="CDD" id="cd00075">
    <property type="entry name" value="HATPase"/>
    <property type="match status" value="1"/>
</dbReference>
<dbReference type="PROSITE" id="PS50112">
    <property type="entry name" value="PAS"/>
    <property type="match status" value="1"/>
</dbReference>
<dbReference type="InterPro" id="IPR004358">
    <property type="entry name" value="Sig_transdc_His_kin-like_C"/>
</dbReference>
<dbReference type="CDD" id="cd00130">
    <property type="entry name" value="PAS"/>
    <property type="match status" value="2"/>
</dbReference>
<dbReference type="SUPFAM" id="SSF47384">
    <property type="entry name" value="Homodimeric domain of signal transducing histidine kinase"/>
    <property type="match status" value="1"/>
</dbReference>
<dbReference type="PANTHER" id="PTHR43711">
    <property type="entry name" value="TWO-COMPONENT HISTIDINE KINASE"/>
    <property type="match status" value="1"/>
</dbReference>
<evidence type="ECO:0000256" key="9">
    <source>
        <dbReference type="SAM" id="Coils"/>
    </source>
</evidence>
<dbReference type="Pfam" id="PF13188">
    <property type="entry name" value="PAS_8"/>
    <property type="match status" value="1"/>
</dbReference>
<dbReference type="EC" id="2.7.13.3" evidence="2"/>
<dbReference type="PRINTS" id="PR00344">
    <property type="entry name" value="BCTRLSENSOR"/>
</dbReference>
<dbReference type="CDD" id="cd00082">
    <property type="entry name" value="HisKA"/>
    <property type="match status" value="1"/>
</dbReference>
<accession>A0A4R7K9X5</accession>
<dbReference type="InterPro" id="IPR036097">
    <property type="entry name" value="HisK_dim/P_sf"/>
</dbReference>
<dbReference type="SMART" id="SM00388">
    <property type="entry name" value="HisKA"/>
    <property type="match status" value="1"/>
</dbReference>
<comment type="caution">
    <text evidence="13">The sequence shown here is derived from an EMBL/GenBank/DDBJ whole genome shotgun (WGS) entry which is preliminary data.</text>
</comment>
<sequence>MDQKLSLNYDCSFIEYLSDGIIILKGDKIIGINKIALEKLGGDRESYLNHGIQKYINVPEELIDKIKTGSIVPSTSYSGNLLTSMGLPVSIEYNISRLNNDMYILIMNDINNHGMRQLDYVNNTKKYENSEKIYKWLLGAIPDGVLICDKNLNITYANNSAAVIVGQRDYKELIGRNLKDIINIHPEYKNIVVQSMKSLLNGESTMPFLEQKLIKNNGEVIIVEVAGISFCESGNTNVMLIVRNITERKQAEQELVESNDRYAKLVDMCPDGVFVFDEERIIFANQAGANMLNAPCPEAVIGKKFMDFTHPDFKSIVQKRVDEIYINNIHKKALIQDKMIALDGTVKDIEITNIDFYDKGKKLILNMVRDLTERRKAEENKRQLEEALEYDKIRTEFFSNISHEFKTPLNIILGALQLIDSMHGNNTDCIRYQSFRRYSRIIKQNCYRLLRLINNLIDITRLDAGFLQIKLSNHDIVSAVEDIVLSVAEYTKSKDITLTFDTDVEEKIMAFDPDKIERVILNLLSNAIKFNKPGGSIDINMYDKGNKVIISIKDTGIGIPEDMKEKIFERFRRVDNLFTRSTEGSGIGLSLVKSLIEAHGGNITVQSEQEIGSEFIIELPVKLVSSDEAVINDEQLKRQVNVERINIEFSDIYS</sequence>
<dbReference type="InterPro" id="IPR000700">
    <property type="entry name" value="PAS-assoc_C"/>
</dbReference>
<dbReference type="FunFam" id="3.30.565.10:FF:000037">
    <property type="entry name" value="Hybrid sensor histidine kinase/response regulator"/>
    <property type="match status" value="1"/>
</dbReference>
<dbReference type="InterPro" id="IPR003594">
    <property type="entry name" value="HATPase_dom"/>
</dbReference>
<dbReference type="InterPro" id="IPR005467">
    <property type="entry name" value="His_kinase_dom"/>
</dbReference>
<evidence type="ECO:0000259" key="12">
    <source>
        <dbReference type="PROSITE" id="PS50113"/>
    </source>
</evidence>
<feature type="domain" description="Histidine kinase" evidence="10">
    <location>
        <begin position="400"/>
        <end position="623"/>
    </location>
</feature>
<feature type="domain" description="PAS" evidence="11">
    <location>
        <begin position="258"/>
        <end position="328"/>
    </location>
</feature>